<feature type="compositionally biased region" description="Polar residues" evidence="1">
    <location>
        <begin position="87"/>
        <end position="112"/>
    </location>
</feature>
<comment type="caution">
    <text evidence="2">The sequence shown here is derived from an EMBL/GenBank/DDBJ whole genome shotgun (WGS) entry which is preliminary data.</text>
</comment>
<organism evidence="2 3">
    <name type="scientific">Aspergillus granulosus</name>
    <dbReference type="NCBI Taxonomy" id="176169"/>
    <lineage>
        <taxon>Eukaryota</taxon>
        <taxon>Fungi</taxon>
        <taxon>Dikarya</taxon>
        <taxon>Ascomycota</taxon>
        <taxon>Pezizomycotina</taxon>
        <taxon>Eurotiomycetes</taxon>
        <taxon>Eurotiomycetidae</taxon>
        <taxon>Eurotiales</taxon>
        <taxon>Aspergillaceae</taxon>
        <taxon>Aspergillus</taxon>
        <taxon>Aspergillus subgen. Nidulantes</taxon>
    </lineage>
</organism>
<gene>
    <name evidence="2" type="ORF">BJX63DRAFT_40774</name>
</gene>
<proteinExistence type="predicted"/>
<keyword evidence="3" id="KW-1185">Reference proteome</keyword>
<evidence type="ECO:0000256" key="1">
    <source>
        <dbReference type="SAM" id="MobiDB-lite"/>
    </source>
</evidence>
<protein>
    <submittedName>
        <fullName evidence="2">Uncharacterized protein</fullName>
    </submittedName>
</protein>
<accession>A0ABR4GYH1</accession>
<evidence type="ECO:0000313" key="3">
    <source>
        <dbReference type="Proteomes" id="UP001610334"/>
    </source>
</evidence>
<feature type="compositionally biased region" description="Basic and acidic residues" evidence="1">
    <location>
        <begin position="64"/>
        <end position="75"/>
    </location>
</feature>
<feature type="region of interest" description="Disordered" evidence="1">
    <location>
        <begin position="140"/>
        <end position="168"/>
    </location>
</feature>
<feature type="region of interest" description="Disordered" evidence="1">
    <location>
        <begin position="62"/>
        <end position="112"/>
    </location>
</feature>
<reference evidence="2 3" key="1">
    <citation type="submission" date="2024-07" db="EMBL/GenBank/DDBJ databases">
        <title>Section-level genome sequencing and comparative genomics of Aspergillus sections Usti and Cavernicolus.</title>
        <authorList>
            <consortium name="Lawrence Berkeley National Laboratory"/>
            <person name="Nybo J.L."/>
            <person name="Vesth T.C."/>
            <person name="Theobald S."/>
            <person name="Frisvad J.C."/>
            <person name="Larsen T.O."/>
            <person name="Kjaerboelling I."/>
            <person name="Rothschild-Mancinelli K."/>
            <person name="Lyhne E.K."/>
            <person name="Kogle M.E."/>
            <person name="Barry K."/>
            <person name="Clum A."/>
            <person name="Na H."/>
            <person name="Ledsgaard L."/>
            <person name="Lin J."/>
            <person name="Lipzen A."/>
            <person name="Kuo A."/>
            <person name="Riley R."/>
            <person name="Mondo S."/>
            <person name="Labutti K."/>
            <person name="Haridas S."/>
            <person name="Pangalinan J."/>
            <person name="Salamov A.A."/>
            <person name="Simmons B.A."/>
            <person name="Magnuson J.K."/>
            <person name="Chen J."/>
            <person name="Drula E."/>
            <person name="Henrissat B."/>
            <person name="Wiebenga A."/>
            <person name="Lubbers R.J."/>
            <person name="Gomes A.C."/>
            <person name="Makela M.R."/>
            <person name="Stajich J."/>
            <person name="Grigoriev I.V."/>
            <person name="Mortensen U.H."/>
            <person name="De Vries R.P."/>
            <person name="Baker S.E."/>
            <person name="Andersen M.R."/>
        </authorList>
    </citation>
    <scope>NUCLEOTIDE SEQUENCE [LARGE SCALE GENOMIC DNA]</scope>
    <source>
        <strain evidence="2 3">CBS 588.65</strain>
    </source>
</reference>
<evidence type="ECO:0000313" key="2">
    <source>
        <dbReference type="EMBL" id="KAL2808248.1"/>
    </source>
</evidence>
<dbReference type="EMBL" id="JBFXLT010000117">
    <property type="protein sequence ID" value="KAL2808248.1"/>
    <property type="molecule type" value="Genomic_DNA"/>
</dbReference>
<sequence>MCAANFDDSEKVQAVREEGKCNVENVARFQNLAFHAIAQGDGTLGLESTSKSSRPWRFWSSQRRPLDAGSLRESESPQQIHGGRLAQASQAPRKSPTGTARFQLLSPESPQNDAPLPIPGLACFSRVILTSLGPNNAAPTATFSRSRGSLPVGPSLRNGLANQPARRG</sequence>
<dbReference type="Proteomes" id="UP001610334">
    <property type="component" value="Unassembled WGS sequence"/>
</dbReference>
<name>A0ABR4GYH1_9EURO</name>